<proteinExistence type="predicted"/>
<dbReference type="AlphaFoldDB" id="A0AAD0W480"/>
<dbReference type="NCBIfam" id="TIGR03902">
    <property type="entry name" value="rhom_GG_sort"/>
    <property type="match status" value="1"/>
</dbReference>
<evidence type="ECO:0000256" key="4">
    <source>
        <dbReference type="ARBA" id="ARBA00023136"/>
    </source>
</evidence>
<evidence type="ECO:0000313" key="8">
    <source>
        <dbReference type="Proteomes" id="UP000258102"/>
    </source>
</evidence>
<dbReference type="Pfam" id="PF01694">
    <property type="entry name" value="Rhomboid"/>
    <property type="match status" value="1"/>
</dbReference>
<name>A0AAD0W480_PSEO7</name>
<feature type="transmembrane region" description="Helical" evidence="5">
    <location>
        <begin position="12"/>
        <end position="33"/>
    </location>
</feature>
<reference evidence="7 8" key="1">
    <citation type="submission" date="2018-08" db="EMBL/GenBank/DDBJ databases">
        <title>Whole Genome Sequences of Two Pseudoalteromonas piscicida Strains, DE1-A and DE2-A, which Exhibit Strong Antibacterial Activity against Vibrio vulnificus.</title>
        <authorList>
            <person name="Richards G.P."/>
            <person name="Needleman D.S."/>
            <person name="Watson M.A."/>
            <person name="Polson S.W."/>
        </authorList>
    </citation>
    <scope>NUCLEOTIDE SEQUENCE [LARGE SCALE GENOMIC DNA]</scope>
    <source>
        <strain evidence="7 8">DE2-A</strain>
    </source>
</reference>
<evidence type="ECO:0000256" key="1">
    <source>
        <dbReference type="ARBA" id="ARBA00004141"/>
    </source>
</evidence>
<dbReference type="GO" id="GO:0016020">
    <property type="term" value="C:membrane"/>
    <property type="evidence" value="ECO:0007669"/>
    <property type="project" value="UniProtKB-SubCell"/>
</dbReference>
<dbReference type="SUPFAM" id="SSF144091">
    <property type="entry name" value="Rhomboid-like"/>
    <property type="match status" value="1"/>
</dbReference>
<dbReference type="EC" id="3.4.21.-" evidence="7"/>
<comment type="subcellular location">
    <subcellularLocation>
        <location evidence="1">Membrane</location>
        <topology evidence="1">Multi-pass membrane protein</topology>
    </subcellularLocation>
</comment>
<dbReference type="EMBL" id="CP031761">
    <property type="protein sequence ID" value="AXR02241.1"/>
    <property type="molecule type" value="Genomic_DNA"/>
</dbReference>
<gene>
    <name evidence="7" type="primary">rrtA</name>
    <name evidence="7" type="ORF">D0511_09320</name>
</gene>
<keyword evidence="4 5" id="KW-0472">Membrane</keyword>
<keyword evidence="7" id="KW-0378">Hydrolase</keyword>
<dbReference type="InterPro" id="IPR023826">
    <property type="entry name" value="Rhom-like_SP_proteobac"/>
</dbReference>
<dbReference type="RefSeq" id="WP_088530680.1">
    <property type="nucleotide sequence ID" value="NZ_CP021646.1"/>
</dbReference>
<evidence type="ECO:0000256" key="5">
    <source>
        <dbReference type="SAM" id="Phobius"/>
    </source>
</evidence>
<keyword evidence="3 5" id="KW-1133">Transmembrane helix</keyword>
<dbReference type="KEGG" id="ppis:B1L02_08450"/>
<feature type="transmembrane region" description="Helical" evidence="5">
    <location>
        <begin position="171"/>
        <end position="188"/>
    </location>
</feature>
<dbReference type="Proteomes" id="UP000258102">
    <property type="component" value="Chromosome 1"/>
</dbReference>
<feature type="transmembrane region" description="Helical" evidence="5">
    <location>
        <begin position="58"/>
        <end position="75"/>
    </location>
</feature>
<evidence type="ECO:0000259" key="6">
    <source>
        <dbReference type="Pfam" id="PF01694"/>
    </source>
</evidence>
<feature type="transmembrane region" description="Helical" evidence="5">
    <location>
        <begin position="84"/>
        <end position="102"/>
    </location>
</feature>
<evidence type="ECO:0000256" key="2">
    <source>
        <dbReference type="ARBA" id="ARBA00022692"/>
    </source>
</evidence>
<protein>
    <submittedName>
        <fullName evidence="7">Rhombosortase</fullName>
        <ecNumber evidence="7">3.4.21.-</ecNumber>
    </submittedName>
</protein>
<dbReference type="Gene3D" id="1.20.1540.10">
    <property type="entry name" value="Rhomboid-like"/>
    <property type="match status" value="1"/>
</dbReference>
<dbReference type="PANTHER" id="PTHR43066">
    <property type="entry name" value="RHOMBOID-RELATED PROTEIN"/>
    <property type="match status" value="1"/>
</dbReference>
<evidence type="ECO:0000313" key="7">
    <source>
        <dbReference type="EMBL" id="AXR02241.1"/>
    </source>
</evidence>
<feature type="domain" description="Peptidase S54 rhomboid" evidence="6">
    <location>
        <begin position="43"/>
        <end position="185"/>
    </location>
</feature>
<dbReference type="GO" id="GO:0004252">
    <property type="term" value="F:serine-type endopeptidase activity"/>
    <property type="evidence" value="ECO:0007669"/>
    <property type="project" value="InterPro"/>
</dbReference>
<keyword evidence="2 5" id="KW-0812">Transmembrane</keyword>
<dbReference type="InterPro" id="IPR022764">
    <property type="entry name" value="Peptidase_S54_rhomboid_dom"/>
</dbReference>
<accession>A0AAD0W480</accession>
<dbReference type="InterPro" id="IPR035952">
    <property type="entry name" value="Rhomboid-like_sf"/>
</dbReference>
<organism evidence="7 8">
    <name type="scientific">Pseudoalteromonas piscicida</name>
    <dbReference type="NCBI Taxonomy" id="43662"/>
    <lineage>
        <taxon>Bacteria</taxon>
        <taxon>Pseudomonadati</taxon>
        <taxon>Pseudomonadota</taxon>
        <taxon>Gammaproteobacteria</taxon>
        <taxon>Alteromonadales</taxon>
        <taxon>Pseudoalteromonadaceae</taxon>
        <taxon>Pseudoalteromonas</taxon>
    </lineage>
</organism>
<sequence length="194" mass="21955">MFELPTNKEYLIGPMSLAILSTILMLFGLGPYLDFDRNAIAEGELWRILSGQFTHSNWYHLILNLLGILFIWLLHAEYTRLRKYWLNVIFLGLFTGLMILLFATNIVVYTGLSGLLHGLIVWGALEDIKRKLTTGYLLFIGVWAKVCWEQYAGASADVAKLIDSRVAIEAHLFGAVGGVILAVIYLFYKRKKPA</sequence>
<evidence type="ECO:0000256" key="3">
    <source>
        <dbReference type="ARBA" id="ARBA00022989"/>
    </source>
</evidence>